<organism evidence="1 2">
    <name type="scientific">Streptomyces demainii</name>
    <dbReference type="NCBI Taxonomy" id="588122"/>
    <lineage>
        <taxon>Bacteria</taxon>
        <taxon>Bacillati</taxon>
        <taxon>Actinomycetota</taxon>
        <taxon>Actinomycetes</taxon>
        <taxon>Kitasatosporales</taxon>
        <taxon>Streptomycetaceae</taxon>
        <taxon>Streptomyces</taxon>
    </lineage>
</organism>
<keyword evidence="2" id="KW-1185">Reference proteome</keyword>
<gene>
    <name evidence="1" type="ORF">JOF35_002333</name>
</gene>
<dbReference type="EMBL" id="JAURUE010000001">
    <property type="protein sequence ID" value="MDP9610056.1"/>
    <property type="molecule type" value="Genomic_DNA"/>
</dbReference>
<dbReference type="Proteomes" id="UP001234880">
    <property type="component" value="Unassembled WGS sequence"/>
</dbReference>
<accession>A0ABT9KRK9</accession>
<sequence>MFARFIPSGLWPEMDHGYGIPNSVIDGIVKGC</sequence>
<evidence type="ECO:0000313" key="2">
    <source>
        <dbReference type="Proteomes" id="UP001234880"/>
    </source>
</evidence>
<protein>
    <submittedName>
        <fullName evidence="1">Uncharacterized protein</fullName>
    </submittedName>
</protein>
<reference evidence="1 2" key="1">
    <citation type="submission" date="2023-07" db="EMBL/GenBank/DDBJ databases">
        <title>Sequencing the genomes of 1000 actinobacteria strains.</title>
        <authorList>
            <person name="Klenk H.-P."/>
        </authorList>
    </citation>
    <scope>NUCLEOTIDE SEQUENCE [LARGE SCALE GENOMIC DNA]</scope>
    <source>
        <strain evidence="1 2">DSM 41600</strain>
    </source>
</reference>
<comment type="caution">
    <text evidence="1">The sequence shown here is derived from an EMBL/GenBank/DDBJ whole genome shotgun (WGS) entry which is preliminary data.</text>
</comment>
<proteinExistence type="predicted"/>
<name>A0ABT9KRK9_9ACTN</name>
<evidence type="ECO:0000313" key="1">
    <source>
        <dbReference type="EMBL" id="MDP9610056.1"/>
    </source>
</evidence>